<dbReference type="AlphaFoldDB" id="A0A5E5BZQ7"/>
<feature type="transmembrane region" description="Helical" evidence="9">
    <location>
        <begin position="65"/>
        <end position="88"/>
    </location>
</feature>
<dbReference type="GO" id="GO:0005886">
    <property type="term" value="C:plasma membrane"/>
    <property type="evidence" value="ECO:0007669"/>
    <property type="project" value="UniProtKB-SubCell"/>
</dbReference>
<keyword evidence="2" id="KW-0813">Transport</keyword>
<evidence type="ECO:0000256" key="6">
    <source>
        <dbReference type="ARBA" id="ARBA00022989"/>
    </source>
</evidence>
<proteinExistence type="inferred from homology"/>
<dbReference type="PANTHER" id="PTHR11795:SF442">
    <property type="entry name" value="ABC TRANSPORTER ATP-BINDING PROTEIN"/>
    <property type="match status" value="1"/>
</dbReference>
<dbReference type="GO" id="GO:0006865">
    <property type="term" value="P:amino acid transport"/>
    <property type="evidence" value="ECO:0007669"/>
    <property type="project" value="UniProtKB-KW"/>
</dbReference>
<dbReference type="EMBL" id="CABPST010000012">
    <property type="protein sequence ID" value="VVE89843.1"/>
    <property type="molecule type" value="Genomic_DNA"/>
</dbReference>
<accession>A0A5E5BZQ7</accession>
<feature type="transmembrane region" description="Helical" evidence="9">
    <location>
        <begin position="226"/>
        <end position="255"/>
    </location>
</feature>
<feature type="transmembrane region" description="Helical" evidence="9">
    <location>
        <begin position="140"/>
        <end position="164"/>
    </location>
</feature>
<organism evidence="10 11">
    <name type="scientific">Pandoraea bronchicola</name>
    <dbReference type="NCBI Taxonomy" id="2508287"/>
    <lineage>
        <taxon>Bacteria</taxon>
        <taxon>Pseudomonadati</taxon>
        <taxon>Pseudomonadota</taxon>
        <taxon>Betaproteobacteria</taxon>
        <taxon>Burkholderiales</taxon>
        <taxon>Burkholderiaceae</taxon>
        <taxon>Pandoraea</taxon>
    </lineage>
</organism>
<keyword evidence="6 9" id="KW-1133">Transmembrane helix</keyword>
<evidence type="ECO:0000256" key="9">
    <source>
        <dbReference type="SAM" id="Phobius"/>
    </source>
</evidence>
<evidence type="ECO:0000256" key="2">
    <source>
        <dbReference type="ARBA" id="ARBA00022448"/>
    </source>
</evidence>
<keyword evidence="3" id="KW-1003">Cell membrane</keyword>
<feature type="transmembrane region" description="Helical" evidence="9">
    <location>
        <begin position="12"/>
        <end position="35"/>
    </location>
</feature>
<comment type="subcellular location">
    <subcellularLocation>
        <location evidence="1">Cell membrane</location>
        <topology evidence="1">Multi-pass membrane protein</topology>
    </subcellularLocation>
</comment>
<keyword evidence="5" id="KW-0029">Amino-acid transport</keyword>
<dbReference type="RefSeq" id="WP_150561053.1">
    <property type="nucleotide sequence ID" value="NZ_CABPST010000012.1"/>
</dbReference>
<keyword evidence="11" id="KW-1185">Reference proteome</keyword>
<keyword evidence="7 9" id="KW-0472">Membrane</keyword>
<protein>
    <submittedName>
        <fullName evidence="10">ABC transporter permease</fullName>
    </submittedName>
</protein>
<evidence type="ECO:0000256" key="3">
    <source>
        <dbReference type="ARBA" id="ARBA00022475"/>
    </source>
</evidence>
<dbReference type="Pfam" id="PF02653">
    <property type="entry name" value="BPD_transp_2"/>
    <property type="match status" value="1"/>
</dbReference>
<evidence type="ECO:0000256" key="8">
    <source>
        <dbReference type="ARBA" id="ARBA00037998"/>
    </source>
</evidence>
<dbReference type="InterPro" id="IPR052157">
    <property type="entry name" value="BCAA_transport_permease"/>
</dbReference>
<reference evidence="10 11" key="1">
    <citation type="submission" date="2019-08" db="EMBL/GenBank/DDBJ databases">
        <authorList>
            <person name="Peeters C."/>
        </authorList>
    </citation>
    <scope>NUCLEOTIDE SEQUENCE [LARGE SCALE GENOMIC DNA]</scope>
    <source>
        <strain evidence="10 11">LMG 20603</strain>
    </source>
</reference>
<evidence type="ECO:0000313" key="11">
    <source>
        <dbReference type="Proteomes" id="UP000382040"/>
    </source>
</evidence>
<dbReference type="Proteomes" id="UP000382040">
    <property type="component" value="Unassembled WGS sequence"/>
</dbReference>
<feature type="transmembrane region" description="Helical" evidence="9">
    <location>
        <begin position="262"/>
        <end position="281"/>
    </location>
</feature>
<name>A0A5E5BZQ7_9BURK</name>
<dbReference type="InterPro" id="IPR001851">
    <property type="entry name" value="ABC_transp_permease"/>
</dbReference>
<gene>
    <name evidence="10" type="ORF">PBR20603_03816</name>
</gene>
<dbReference type="GO" id="GO:0022857">
    <property type="term" value="F:transmembrane transporter activity"/>
    <property type="evidence" value="ECO:0007669"/>
    <property type="project" value="InterPro"/>
</dbReference>
<feature type="transmembrane region" description="Helical" evidence="9">
    <location>
        <begin position="185"/>
        <end position="214"/>
    </location>
</feature>
<dbReference type="PANTHER" id="PTHR11795">
    <property type="entry name" value="BRANCHED-CHAIN AMINO ACID TRANSPORT SYSTEM PERMEASE PROTEIN LIVH"/>
    <property type="match status" value="1"/>
</dbReference>
<evidence type="ECO:0000256" key="4">
    <source>
        <dbReference type="ARBA" id="ARBA00022692"/>
    </source>
</evidence>
<dbReference type="CDD" id="cd06582">
    <property type="entry name" value="TM_PBP1_LivH_like"/>
    <property type="match status" value="1"/>
</dbReference>
<evidence type="ECO:0000313" key="10">
    <source>
        <dbReference type="EMBL" id="VVE89843.1"/>
    </source>
</evidence>
<dbReference type="OrthoDB" id="9807115at2"/>
<comment type="similarity">
    <text evidence="8">Belongs to the binding-protein-dependent transport system permease family. LivHM subfamily.</text>
</comment>
<sequence>MDQFALTLINGLSWGMTVFLTAAGLSLVFGILHVLNFSHGGFLMIGAYLSYAIGARLQADSLWSFLGTAVVCAAAVGVLGAVVERVVFRRLRAVSEAYSLIATYALLILCQGVVKLIWGIDFLSVPPPEALGGALSLGDVIVPTFVVCVIVCGVVVFLAMDVILHRTGIGKRVQSVAVDPWMASLLGINVQAVFAWTVVCGFALAGLAGGLLSINQSLSPAMGSALIIQAFGALIVGGLGNIRGAFIASVLLGLVTSFGDRFVPDVPGLFFFVSLAAILLIRPQGLMRGLR</sequence>
<keyword evidence="4 9" id="KW-0812">Transmembrane</keyword>
<evidence type="ECO:0000256" key="1">
    <source>
        <dbReference type="ARBA" id="ARBA00004651"/>
    </source>
</evidence>
<evidence type="ECO:0000256" key="5">
    <source>
        <dbReference type="ARBA" id="ARBA00022970"/>
    </source>
</evidence>
<evidence type="ECO:0000256" key="7">
    <source>
        <dbReference type="ARBA" id="ARBA00023136"/>
    </source>
</evidence>
<feature type="transmembrane region" description="Helical" evidence="9">
    <location>
        <begin position="100"/>
        <end position="120"/>
    </location>
</feature>